<dbReference type="PANTHER" id="PTHR42767">
    <property type="entry name" value="ENDO-BETA-1,6-GALACTANASE"/>
    <property type="match status" value="1"/>
</dbReference>
<sequence length="517" mass="58361">MKKRWSVVVVCLLVLLTGCGRAANSNRTVAPADDKMSQEGTAESETNKENKNTTGGVMNMKINLSEKYQIIESFGTSGCWWSQYVGGWDNEYKDTGRSVRDEIAMLLFDREYGIGLNSYRYNIGAGSADSGKGKYYDPHRRAQSFETAPFTYNWNKDANAVWFMRKAVELGVEEIIMFSNSPLERLTMNGTAQVTKGRKENILPENYDAFARYVMDVAEHFVEEGIPVKYISPVNEPQWEWTEGQEGCHYEPAKIPKLYRAFLTELTSRPALKDVVLSGPESGEWKGDAILYTSALLNDSVLGGYFDTIDNHSYWSDTASKVAFKRWMDVNYPEVKLRMSEWCQMVNGSDVTMDSAFELARVLQEDLTVLDVVSWQNWVGVAPGGYRDGLIYVNEGKKTLNPLKRLWGYGNYSKFIRPSYQRVEVSDSTPNEFRPVAFTGTNDEGKKELVLVVLNQSDVNKKLLLDIQGAVEYTDISVYETSESCNLDRITNEKYGVGDAVEVGKQSITTIILSEGW</sequence>
<keyword evidence="1" id="KW-0378">Hydrolase</keyword>
<keyword evidence="1" id="KW-0624">Polysaccharide degradation</keyword>
<reference evidence="1 2" key="1">
    <citation type="journal article" date="2016" name="Int. J. Syst. Evol. Microbiol.">
        <title>Descriptions of Anaerotaenia torta gen. nov., sp. nov. and Anaerocolumna cellulosilytica gen. nov., sp. nov. isolated from a methanogenic reactor of cattle waste.</title>
        <authorList>
            <person name="Uek A."/>
            <person name="Ohtaki Y."/>
            <person name="Kaku N."/>
            <person name="Ueki K."/>
        </authorList>
    </citation>
    <scope>NUCLEOTIDE SEQUENCE [LARGE SCALE GENOMIC DNA]</scope>
    <source>
        <strain evidence="1 2">SN021</strain>
    </source>
</reference>
<dbReference type="Gene3D" id="2.60.40.1180">
    <property type="entry name" value="Golgi alpha-mannosidase II"/>
    <property type="match status" value="1"/>
</dbReference>
<dbReference type="SUPFAM" id="SSF51445">
    <property type="entry name" value="(Trans)glycosidases"/>
    <property type="match status" value="1"/>
</dbReference>
<protein>
    <submittedName>
        <fullName evidence="1">Xylanase</fullName>
    </submittedName>
</protein>
<organism evidence="1 2">
    <name type="scientific">Anaerocolumna cellulosilytica</name>
    <dbReference type="NCBI Taxonomy" id="433286"/>
    <lineage>
        <taxon>Bacteria</taxon>
        <taxon>Bacillati</taxon>
        <taxon>Bacillota</taxon>
        <taxon>Clostridia</taxon>
        <taxon>Lachnospirales</taxon>
        <taxon>Lachnospiraceae</taxon>
        <taxon>Anaerocolumna</taxon>
    </lineage>
</organism>
<name>A0A6S6QU22_9FIRM</name>
<dbReference type="Gene3D" id="3.20.20.80">
    <property type="entry name" value="Glycosidases"/>
    <property type="match status" value="1"/>
</dbReference>
<proteinExistence type="predicted"/>
<dbReference type="GO" id="GO:0004553">
    <property type="term" value="F:hydrolase activity, hydrolyzing O-glycosyl compounds"/>
    <property type="evidence" value="ECO:0007669"/>
    <property type="project" value="InterPro"/>
</dbReference>
<keyword evidence="1" id="KW-0858">Xylan degradation</keyword>
<dbReference type="InterPro" id="IPR013780">
    <property type="entry name" value="Glyco_hydro_b"/>
</dbReference>
<dbReference type="PROSITE" id="PS51257">
    <property type="entry name" value="PROKAR_LIPOPROTEIN"/>
    <property type="match status" value="1"/>
</dbReference>
<dbReference type="KEGG" id="acel:acsn021_07450"/>
<dbReference type="InterPro" id="IPR017853">
    <property type="entry name" value="GH"/>
</dbReference>
<dbReference type="AlphaFoldDB" id="A0A6S6QU22"/>
<gene>
    <name evidence="1" type="ORF">acsn021_07450</name>
</gene>
<accession>A0A6S6QU22</accession>
<dbReference type="InterPro" id="IPR039514">
    <property type="entry name" value="6GAL-like"/>
</dbReference>
<evidence type="ECO:0000313" key="1">
    <source>
        <dbReference type="EMBL" id="BCJ93176.1"/>
    </source>
</evidence>
<dbReference type="Pfam" id="PF14587">
    <property type="entry name" value="Glyco_hydr_30_2"/>
    <property type="match status" value="1"/>
</dbReference>
<dbReference type="InterPro" id="IPR039743">
    <property type="entry name" value="6GAL/EXGAL"/>
</dbReference>
<evidence type="ECO:0000313" key="2">
    <source>
        <dbReference type="Proteomes" id="UP000515561"/>
    </source>
</evidence>
<keyword evidence="1" id="KW-0326">Glycosidase</keyword>
<keyword evidence="2" id="KW-1185">Reference proteome</keyword>
<dbReference type="GO" id="GO:0045493">
    <property type="term" value="P:xylan catabolic process"/>
    <property type="evidence" value="ECO:0007669"/>
    <property type="project" value="UniProtKB-KW"/>
</dbReference>
<dbReference type="RefSeq" id="WP_184095576.1">
    <property type="nucleotide sequence ID" value="NZ_AP023367.1"/>
</dbReference>
<dbReference type="PANTHER" id="PTHR42767:SF1">
    <property type="entry name" value="ENDO-BETA-1,6-GALACTANASE-LIKE DOMAIN-CONTAINING PROTEIN"/>
    <property type="match status" value="1"/>
</dbReference>
<keyword evidence="1" id="KW-0119">Carbohydrate metabolism</keyword>
<dbReference type="Proteomes" id="UP000515561">
    <property type="component" value="Chromosome"/>
</dbReference>
<dbReference type="EMBL" id="AP023367">
    <property type="protein sequence ID" value="BCJ93176.1"/>
    <property type="molecule type" value="Genomic_DNA"/>
</dbReference>